<proteinExistence type="inferred from homology"/>
<dbReference type="InterPro" id="IPR050639">
    <property type="entry name" value="SSR_resolvase"/>
</dbReference>
<organism evidence="8 9">
    <name type="scientific">Endozoicomonas montiporae</name>
    <dbReference type="NCBI Taxonomy" id="1027273"/>
    <lineage>
        <taxon>Bacteria</taxon>
        <taxon>Pseudomonadati</taxon>
        <taxon>Pseudomonadota</taxon>
        <taxon>Gammaproteobacteria</taxon>
        <taxon>Oceanospirillales</taxon>
        <taxon>Endozoicomonadaceae</taxon>
        <taxon>Endozoicomonas</taxon>
    </lineage>
</organism>
<name>A0A081N2D0_9GAMM</name>
<dbReference type="SUPFAM" id="SSF53041">
    <property type="entry name" value="Resolvase-like"/>
    <property type="match status" value="1"/>
</dbReference>
<dbReference type="GO" id="GO:0015074">
    <property type="term" value="P:DNA integration"/>
    <property type="evidence" value="ECO:0007669"/>
    <property type="project" value="UniProtKB-KW"/>
</dbReference>
<keyword evidence="2" id="KW-0229">DNA integration</keyword>
<dbReference type="InterPro" id="IPR036162">
    <property type="entry name" value="Resolvase-like_N_sf"/>
</dbReference>
<dbReference type="eggNOG" id="COG1961">
    <property type="taxonomic scope" value="Bacteria"/>
</dbReference>
<dbReference type="InterPro" id="IPR006118">
    <property type="entry name" value="Recombinase_CS"/>
</dbReference>
<keyword evidence="3" id="KW-0238">DNA-binding</keyword>
<dbReference type="Pfam" id="PF02796">
    <property type="entry name" value="HTH_7"/>
    <property type="match status" value="1"/>
</dbReference>
<dbReference type="Gene3D" id="3.40.50.1390">
    <property type="entry name" value="Resolvase, N-terminal catalytic domain"/>
    <property type="match status" value="1"/>
</dbReference>
<protein>
    <recommendedName>
        <fullName evidence="7">Resolvase/invertase-type recombinase catalytic domain-containing protein</fullName>
    </recommendedName>
</protein>
<dbReference type="InterPro" id="IPR006119">
    <property type="entry name" value="Resolv_N"/>
</dbReference>
<dbReference type="PROSITE" id="PS51736">
    <property type="entry name" value="RECOMBINASES_3"/>
    <property type="match status" value="1"/>
</dbReference>
<dbReference type="Pfam" id="PF00239">
    <property type="entry name" value="Resolvase"/>
    <property type="match status" value="1"/>
</dbReference>
<dbReference type="PROSITE" id="PS00397">
    <property type="entry name" value="RECOMBINASES_1"/>
    <property type="match status" value="1"/>
</dbReference>
<dbReference type="PANTHER" id="PTHR30461:SF26">
    <property type="entry name" value="RESOLVASE HOMOLOG YNEB"/>
    <property type="match status" value="1"/>
</dbReference>
<feature type="active site" description="O-(5'-phospho-DNA)-serine intermediate" evidence="5 6">
    <location>
        <position position="12"/>
    </location>
</feature>
<evidence type="ECO:0000256" key="1">
    <source>
        <dbReference type="ARBA" id="ARBA00009913"/>
    </source>
</evidence>
<dbReference type="RefSeq" id="WP_034877955.1">
    <property type="nucleotide sequence ID" value="NZ_JOKG01000004.1"/>
</dbReference>
<gene>
    <name evidence="8" type="ORF">GZ77_19055</name>
</gene>
<dbReference type="CDD" id="cd00569">
    <property type="entry name" value="HTH_Hin_like"/>
    <property type="match status" value="1"/>
</dbReference>
<sequence>MNGQNVGYIRVSSVDQNTARQLDGIELDATFEDHCSGKDTNRPQLKACLRHLRKGDHLHVHSIDRLARSLKDLQTLVEELTDQGISIQFHKENLTFSGDSNPMHKLMFQMMGAFAEFERSMIRERQREGIAAARKQGKQIGAKPKLTDVQLAEIVERLDSGEQKKALALEYGVSRQTLHNMLSAAP</sequence>
<evidence type="ECO:0000256" key="2">
    <source>
        <dbReference type="ARBA" id="ARBA00022908"/>
    </source>
</evidence>
<dbReference type="Proteomes" id="UP000028006">
    <property type="component" value="Unassembled WGS sequence"/>
</dbReference>
<comment type="similarity">
    <text evidence="1">Belongs to the site-specific recombinase resolvase family.</text>
</comment>
<dbReference type="SUPFAM" id="SSF46689">
    <property type="entry name" value="Homeodomain-like"/>
    <property type="match status" value="1"/>
</dbReference>
<dbReference type="CDD" id="cd03768">
    <property type="entry name" value="SR_ResInv"/>
    <property type="match status" value="1"/>
</dbReference>
<keyword evidence="9" id="KW-1185">Reference proteome</keyword>
<dbReference type="InterPro" id="IPR009057">
    <property type="entry name" value="Homeodomain-like_sf"/>
</dbReference>
<keyword evidence="4" id="KW-0233">DNA recombination</keyword>
<comment type="caution">
    <text evidence="8">The sequence shown here is derived from an EMBL/GenBank/DDBJ whole genome shotgun (WGS) entry which is preliminary data.</text>
</comment>
<dbReference type="GO" id="GO:0000150">
    <property type="term" value="F:DNA strand exchange activity"/>
    <property type="evidence" value="ECO:0007669"/>
    <property type="project" value="InterPro"/>
</dbReference>
<evidence type="ECO:0000313" key="8">
    <source>
        <dbReference type="EMBL" id="KEQ12603.1"/>
    </source>
</evidence>
<dbReference type="EMBL" id="JOKG01000004">
    <property type="protein sequence ID" value="KEQ12603.1"/>
    <property type="molecule type" value="Genomic_DNA"/>
</dbReference>
<feature type="domain" description="Resolvase/invertase-type recombinase catalytic" evidence="7">
    <location>
        <begin position="4"/>
        <end position="137"/>
    </location>
</feature>
<dbReference type="GO" id="GO:0003677">
    <property type="term" value="F:DNA binding"/>
    <property type="evidence" value="ECO:0007669"/>
    <property type="project" value="UniProtKB-KW"/>
</dbReference>
<dbReference type="PANTHER" id="PTHR30461">
    <property type="entry name" value="DNA-INVERTASE FROM LAMBDOID PROPHAGE"/>
    <property type="match status" value="1"/>
</dbReference>
<dbReference type="InterPro" id="IPR006120">
    <property type="entry name" value="Resolvase_HTH_dom"/>
</dbReference>
<reference evidence="8 9" key="1">
    <citation type="submission" date="2014-06" db="EMBL/GenBank/DDBJ databases">
        <title>Whole Genome Sequences of Three Symbiotic Endozoicomonas Bacteria.</title>
        <authorList>
            <person name="Neave M.J."/>
            <person name="Apprill A."/>
            <person name="Voolstra C.R."/>
        </authorList>
    </citation>
    <scope>NUCLEOTIDE SEQUENCE [LARGE SCALE GENOMIC DNA]</scope>
    <source>
        <strain evidence="8 9">LMG 24815</strain>
    </source>
</reference>
<evidence type="ECO:0000313" key="9">
    <source>
        <dbReference type="Proteomes" id="UP000028006"/>
    </source>
</evidence>
<dbReference type="Gene3D" id="1.10.10.60">
    <property type="entry name" value="Homeodomain-like"/>
    <property type="match status" value="1"/>
</dbReference>
<evidence type="ECO:0000259" key="7">
    <source>
        <dbReference type="PROSITE" id="PS51736"/>
    </source>
</evidence>
<evidence type="ECO:0000256" key="5">
    <source>
        <dbReference type="PIRSR" id="PIRSR606118-50"/>
    </source>
</evidence>
<evidence type="ECO:0000256" key="6">
    <source>
        <dbReference type="PROSITE-ProRule" id="PRU10137"/>
    </source>
</evidence>
<accession>A0A081N2D0</accession>
<dbReference type="SMART" id="SM00857">
    <property type="entry name" value="Resolvase"/>
    <property type="match status" value="1"/>
</dbReference>
<evidence type="ECO:0000256" key="3">
    <source>
        <dbReference type="ARBA" id="ARBA00023125"/>
    </source>
</evidence>
<evidence type="ECO:0000256" key="4">
    <source>
        <dbReference type="ARBA" id="ARBA00023172"/>
    </source>
</evidence>
<dbReference type="AlphaFoldDB" id="A0A081N2D0"/>